<evidence type="ECO:0008006" key="4">
    <source>
        <dbReference type="Google" id="ProtNLM"/>
    </source>
</evidence>
<dbReference type="HOGENOM" id="CLU_816081_0_0_11"/>
<feature type="transmembrane region" description="Helical" evidence="1">
    <location>
        <begin position="29"/>
        <end position="47"/>
    </location>
</feature>
<dbReference type="Proteomes" id="UP000006637">
    <property type="component" value="Chromosome"/>
</dbReference>
<dbReference type="EMBL" id="CP000386">
    <property type="protein sequence ID" value="ABG03307.1"/>
    <property type="molecule type" value="Genomic_DNA"/>
</dbReference>
<feature type="transmembrane region" description="Helical" evidence="1">
    <location>
        <begin position="88"/>
        <end position="105"/>
    </location>
</feature>
<feature type="transmembrane region" description="Helical" evidence="1">
    <location>
        <begin position="163"/>
        <end position="180"/>
    </location>
</feature>
<dbReference type="STRING" id="266117.Rxyl_0331"/>
<accession>Q1AZ71</accession>
<protein>
    <recommendedName>
        <fullName evidence="4">GGDEF domain-containing protein</fullName>
    </recommendedName>
</protein>
<feature type="transmembrane region" description="Helical" evidence="1">
    <location>
        <begin position="133"/>
        <end position="151"/>
    </location>
</feature>
<keyword evidence="1" id="KW-0472">Membrane</keyword>
<evidence type="ECO:0000313" key="2">
    <source>
        <dbReference type="EMBL" id="ABG03307.1"/>
    </source>
</evidence>
<name>Q1AZ71_RUBXD</name>
<proteinExistence type="predicted"/>
<organism evidence="2 3">
    <name type="scientific">Rubrobacter xylanophilus (strain DSM 9941 / JCM 11954 / NBRC 16129 / PRD-1)</name>
    <dbReference type="NCBI Taxonomy" id="266117"/>
    <lineage>
        <taxon>Bacteria</taxon>
        <taxon>Bacillati</taxon>
        <taxon>Actinomycetota</taxon>
        <taxon>Rubrobacteria</taxon>
        <taxon>Rubrobacterales</taxon>
        <taxon>Rubrobacteraceae</taxon>
        <taxon>Rubrobacter</taxon>
    </lineage>
</organism>
<feature type="transmembrane region" description="Helical" evidence="1">
    <location>
        <begin position="53"/>
        <end position="76"/>
    </location>
</feature>
<keyword evidence="1" id="KW-1133">Transmembrane helix</keyword>
<keyword evidence="1" id="KW-0812">Transmembrane</keyword>
<dbReference type="AlphaFoldDB" id="Q1AZ71"/>
<dbReference type="KEGG" id="rxy:Rxyl_0331"/>
<keyword evidence="3" id="KW-1185">Reference proteome</keyword>
<evidence type="ECO:0000256" key="1">
    <source>
        <dbReference type="SAM" id="Phobius"/>
    </source>
</evidence>
<sequence>MAGTTRCAYDTSDVSGESSHRRNARCLKALALLYLALVGASFLLVYGDAYEPAVHMLLFLAACSVGATASVAVLLLPVEQFSGGFSGGVYALLAASTAMMTFFSGGTSSELYLLFFPLLLAAALHGSWRVALFALASVLLFYALAVMPGLLNEEADASVAAPVLYRLAALGLTGAFVAAASRLSSGGGEEEYIVPDEDGSLLLERVEREISARRGVQVAVILVDPGRGVEDVEALLERVRARIAEPVLLGEGAVFGMVLSGVGDREIESAARRALAAAGSLGAGETRAGVAVYPRDARSAEDLLVAAGRALEAAFEVDSPSAIVLAGRRAAREEGRRAAR</sequence>
<reference evidence="2 3" key="1">
    <citation type="submission" date="2006-06" db="EMBL/GenBank/DDBJ databases">
        <title>Complete sequence of Rubrobacter xylanophilus DSM 9941.</title>
        <authorList>
            <consortium name="US DOE Joint Genome Institute"/>
            <person name="Copeland A."/>
            <person name="Lucas S."/>
            <person name="Lapidus A."/>
            <person name="Barry K."/>
            <person name="Detter J.C."/>
            <person name="Glavina del Rio T."/>
            <person name="Hammon N."/>
            <person name="Israni S."/>
            <person name="Dalin E."/>
            <person name="Tice H."/>
            <person name="Pitluck S."/>
            <person name="Munk A.C."/>
            <person name="Brettin T."/>
            <person name="Bruce D."/>
            <person name="Han C."/>
            <person name="Tapia R."/>
            <person name="Gilna P."/>
            <person name="Schmutz J."/>
            <person name="Larimer F."/>
            <person name="Land M."/>
            <person name="Hauser L."/>
            <person name="Kyrpides N."/>
            <person name="Lykidis A."/>
            <person name="da Costa M.S."/>
            <person name="Rainey F.A."/>
            <person name="Empadinhas N."/>
            <person name="Jolivet E."/>
            <person name="Battista J.R."/>
            <person name="Richardson P."/>
        </authorList>
    </citation>
    <scope>NUCLEOTIDE SEQUENCE [LARGE SCALE GENOMIC DNA]</scope>
    <source>
        <strain evidence="3">DSM 9941 / JCM 11954 / NBRC 16129 / PRD-1</strain>
    </source>
</reference>
<gene>
    <name evidence="2" type="ordered locus">Rxyl_0331</name>
</gene>
<evidence type="ECO:0000313" key="3">
    <source>
        <dbReference type="Proteomes" id="UP000006637"/>
    </source>
</evidence>